<name>A0A2Z4Y740_SUMC1</name>
<dbReference type="Pfam" id="PF01926">
    <property type="entry name" value="MMR_HSR1"/>
    <property type="match status" value="2"/>
</dbReference>
<comment type="function">
    <text evidence="8 10">GTPase that plays an essential role in the late steps of ribosome biogenesis.</text>
</comment>
<evidence type="ECO:0000256" key="7">
    <source>
        <dbReference type="ARBA" id="ARBA00032345"/>
    </source>
</evidence>
<dbReference type="FunFam" id="3.40.50.300:FF:000040">
    <property type="entry name" value="GTPase Der"/>
    <property type="match status" value="1"/>
</dbReference>
<dbReference type="CDD" id="cd01894">
    <property type="entry name" value="EngA1"/>
    <property type="match status" value="1"/>
</dbReference>
<evidence type="ECO:0000313" key="12">
    <source>
        <dbReference type="EMBL" id="AXA36826.1"/>
    </source>
</evidence>
<dbReference type="GO" id="GO:0043022">
    <property type="term" value="F:ribosome binding"/>
    <property type="evidence" value="ECO:0007669"/>
    <property type="project" value="TreeGrafter"/>
</dbReference>
<feature type="binding site" evidence="8">
    <location>
        <begin position="64"/>
        <end position="68"/>
    </location>
    <ligand>
        <name>GTP</name>
        <dbReference type="ChEBI" id="CHEBI:37565"/>
        <label>1</label>
    </ligand>
</feature>
<feature type="binding site" evidence="8">
    <location>
        <begin position="305"/>
        <end position="308"/>
    </location>
    <ligand>
        <name>GTP</name>
        <dbReference type="ChEBI" id="CHEBI:37565"/>
        <label>2</label>
    </ligand>
</feature>
<dbReference type="HAMAP" id="MF_00195">
    <property type="entry name" value="GTPase_Der"/>
    <property type="match status" value="1"/>
</dbReference>
<evidence type="ECO:0000256" key="3">
    <source>
        <dbReference type="ARBA" id="ARBA00022517"/>
    </source>
</evidence>
<dbReference type="NCBIfam" id="TIGR00231">
    <property type="entry name" value="small_GTP"/>
    <property type="match status" value="2"/>
</dbReference>
<dbReference type="InterPro" id="IPR031166">
    <property type="entry name" value="G_ENGA"/>
</dbReference>
<dbReference type="NCBIfam" id="TIGR03594">
    <property type="entry name" value="GTPase_EngA"/>
    <property type="match status" value="1"/>
</dbReference>
<dbReference type="PANTHER" id="PTHR43834:SF6">
    <property type="entry name" value="GTPASE DER"/>
    <property type="match status" value="1"/>
</dbReference>
<feature type="binding site" evidence="8">
    <location>
        <begin position="240"/>
        <end position="244"/>
    </location>
    <ligand>
        <name>GTP</name>
        <dbReference type="ChEBI" id="CHEBI:37565"/>
        <label>2</label>
    </ligand>
</feature>
<dbReference type="SUPFAM" id="SSF52540">
    <property type="entry name" value="P-loop containing nucleoside triphosphate hydrolases"/>
    <property type="match status" value="2"/>
</dbReference>
<dbReference type="InterPro" id="IPR015946">
    <property type="entry name" value="KH_dom-like_a/b"/>
</dbReference>
<evidence type="ECO:0000256" key="8">
    <source>
        <dbReference type="HAMAP-Rule" id="MF_00195"/>
    </source>
</evidence>
<dbReference type="SMART" id="SM00382">
    <property type="entry name" value="AAA"/>
    <property type="match status" value="2"/>
</dbReference>
<dbReference type="PANTHER" id="PTHR43834">
    <property type="entry name" value="GTPASE DER"/>
    <property type="match status" value="1"/>
</dbReference>
<keyword evidence="4 10" id="KW-0677">Repeat</keyword>
<feature type="domain" description="EngA-type G" evidence="11">
    <location>
        <begin position="187"/>
        <end position="362"/>
    </location>
</feature>
<dbReference type="FunFam" id="3.30.300.20:FF:000004">
    <property type="entry name" value="GTPase Der"/>
    <property type="match status" value="1"/>
</dbReference>
<dbReference type="GO" id="GO:0042254">
    <property type="term" value="P:ribosome biogenesis"/>
    <property type="evidence" value="ECO:0007669"/>
    <property type="project" value="UniProtKB-KW"/>
</dbReference>
<feature type="binding site" evidence="8">
    <location>
        <begin position="127"/>
        <end position="130"/>
    </location>
    <ligand>
        <name>GTP</name>
        <dbReference type="ChEBI" id="CHEBI:37565"/>
        <label>1</label>
    </ligand>
</feature>
<evidence type="ECO:0000256" key="1">
    <source>
        <dbReference type="ARBA" id="ARBA00008279"/>
    </source>
</evidence>
<evidence type="ECO:0000313" key="13">
    <source>
        <dbReference type="Proteomes" id="UP000262583"/>
    </source>
</evidence>
<reference evidence="12 13" key="1">
    <citation type="submission" date="2018-05" db="EMBL/GenBank/DDBJ databases">
        <title>A metagenomic window into the 2 km-deep terrestrial subsurface aquifer revealed taxonomically and functionally diverse microbial community comprising novel uncultured bacterial lineages.</title>
        <authorList>
            <person name="Kadnikov V.V."/>
            <person name="Mardanov A.V."/>
            <person name="Beletsky A.V."/>
            <person name="Banks D."/>
            <person name="Pimenov N.V."/>
            <person name="Frank Y.A."/>
            <person name="Karnachuk O.V."/>
            <person name="Ravin N.V."/>
        </authorList>
    </citation>
    <scope>NUCLEOTIDE SEQUENCE [LARGE SCALE GENOMIC DNA]</scope>
    <source>
        <strain evidence="12">BY</strain>
    </source>
</reference>
<organism evidence="12 13">
    <name type="scientific">Sumerlaea chitinivorans</name>
    <dbReference type="NCBI Taxonomy" id="2250252"/>
    <lineage>
        <taxon>Bacteria</taxon>
        <taxon>Candidatus Sumerlaeota</taxon>
        <taxon>Candidatus Sumerlaeia</taxon>
        <taxon>Candidatus Sumerlaeales</taxon>
        <taxon>Candidatus Sumerlaeaceae</taxon>
        <taxon>Candidatus Sumerlaea</taxon>
    </lineage>
</organism>
<dbReference type="GO" id="GO:0005525">
    <property type="term" value="F:GTP binding"/>
    <property type="evidence" value="ECO:0007669"/>
    <property type="project" value="UniProtKB-UniRule"/>
</dbReference>
<feature type="binding site" evidence="8">
    <location>
        <begin position="17"/>
        <end position="24"/>
    </location>
    <ligand>
        <name>GTP</name>
        <dbReference type="ChEBI" id="CHEBI:37565"/>
        <label>1</label>
    </ligand>
</feature>
<accession>A0A2Z4Y740</accession>
<dbReference type="Proteomes" id="UP000262583">
    <property type="component" value="Chromosome"/>
</dbReference>
<feature type="binding site" evidence="8">
    <location>
        <begin position="193"/>
        <end position="200"/>
    </location>
    <ligand>
        <name>GTP</name>
        <dbReference type="ChEBI" id="CHEBI:37565"/>
        <label>2</label>
    </ligand>
</feature>
<evidence type="ECO:0000256" key="10">
    <source>
        <dbReference type="RuleBase" id="RU004481"/>
    </source>
</evidence>
<dbReference type="InterPro" id="IPR003593">
    <property type="entry name" value="AAA+_ATPase"/>
</dbReference>
<dbReference type="CDD" id="cd01895">
    <property type="entry name" value="EngA2"/>
    <property type="match status" value="1"/>
</dbReference>
<sequence length="460" mass="51524">MKREILYRHLPIVAVVGRPNVGKSTLFNRITGRRKAVVLDTPGVTRDRNYHIAEWNGTRFLTVDTGGYEHEPTSELSALMREQTLLAIEEADAIILLLDSREPMHPTDDEVIELLRRTAKPVFVAVNKCDNREQRLAAISEFARLGLELYPISALHGHGTGDLLDAVVASLPKRTEEEEAAEAELGIRIAVVGRPNVGKSTLVNRILGFERTIASPVPGTTRDAIDTTFRLNDKIYTLIDTAGIRRRGKIERGAENLSVLSALMSLERCDIALILVDATEGITDQDAHVAGYAVDAGCGCIIVVNKWDLVEKDETTAGAFVKALRAEWGFLKHAPVIHVSALTGQRVERLFQLVDRVYAEYTKEIETSTLNRWLQKAISHVSPPVRQGRQLKLKYVVQTGSKPPTFTFFVNDPALVHYSYERYLANQLRQEFGFEGVPVRLRFREKAERARSKKPPWAED</sequence>
<dbReference type="PIRSF" id="PIRSF006485">
    <property type="entry name" value="GTP-binding_EngA"/>
    <property type="match status" value="1"/>
</dbReference>
<dbReference type="InterPro" id="IPR016484">
    <property type="entry name" value="GTPase_Der"/>
</dbReference>
<keyword evidence="5 8" id="KW-0547">Nucleotide-binding</keyword>
<comment type="similarity">
    <text evidence="1 8 9 10">Belongs to the TRAFAC class TrmE-Era-EngA-EngB-Septin-like GTPase superfamily. EngA (Der) GTPase family.</text>
</comment>
<evidence type="ECO:0000256" key="9">
    <source>
        <dbReference type="PROSITE-ProRule" id="PRU01049"/>
    </source>
</evidence>
<evidence type="ECO:0000256" key="2">
    <source>
        <dbReference type="ARBA" id="ARBA00020953"/>
    </source>
</evidence>
<keyword evidence="6 8" id="KW-0342">GTP-binding</keyword>
<proteinExistence type="inferred from homology"/>
<feature type="domain" description="EngA-type G" evidence="11">
    <location>
        <begin position="11"/>
        <end position="175"/>
    </location>
</feature>
<dbReference type="AlphaFoldDB" id="A0A2Z4Y740"/>
<dbReference type="EMBL" id="CP030759">
    <property type="protein sequence ID" value="AXA36826.1"/>
    <property type="molecule type" value="Genomic_DNA"/>
</dbReference>
<dbReference type="InterPro" id="IPR027417">
    <property type="entry name" value="P-loop_NTPase"/>
</dbReference>
<dbReference type="FunFam" id="3.40.50.300:FF:000057">
    <property type="entry name" value="GTPase Der"/>
    <property type="match status" value="1"/>
</dbReference>
<dbReference type="Pfam" id="PF14714">
    <property type="entry name" value="KH_dom-like"/>
    <property type="match status" value="1"/>
</dbReference>
<dbReference type="PRINTS" id="PR00326">
    <property type="entry name" value="GTP1OBG"/>
</dbReference>
<dbReference type="KEGG" id="schv:BRCON_2049"/>
<evidence type="ECO:0000256" key="6">
    <source>
        <dbReference type="ARBA" id="ARBA00023134"/>
    </source>
</evidence>
<gene>
    <name evidence="8" type="primary">der</name>
    <name evidence="12" type="ORF">BRCON_2049</name>
</gene>
<evidence type="ECO:0000256" key="5">
    <source>
        <dbReference type="ARBA" id="ARBA00022741"/>
    </source>
</evidence>
<dbReference type="PROSITE" id="PS51712">
    <property type="entry name" value="G_ENGA"/>
    <property type="match status" value="2"/>
</dbReference>
<evidence type="ECO:0000256" key="4">
    <source>
        <dbReference type="ARBA" id="ARBA00022737"/>
    </source>
</evidence>
<dbReference type="Gene3D" id="3.40.50.300">
    <property type="entry name" value="P-loop containing nucleotide triphosphate hydrolases"/>
    <property type="match status" value="2"/>
</dbReference>
<dbReference type="InterPro" id="IPR006073">
    <property type="entry name" value="GTP-bd"/>
</dbReference>
<dbReference type="InterPro" id="IPR032859">
    <property type="entry name" value="KH_dom-like"/>
</dbReference>
<evidence type="ECO:0000259" key="11">
    <source>
        <dbReference type="PROSITE" id="PS51712"/>
    </source>
</evidence>
<comment type="subunit">
    <text evidence="8">Associates with the 50S ribosomal subunit.</text>
</comment>
<dbReference type="InterPro" id="IPR005225">
    <property type="entry name" value="Small_GTP-bd"/>
</dbReference>
<dbReference type="Gene3D" id="3.30.300.20">
    <property type="match status" value="1"/>
</dbReference>
<protein>
    <recommendedName>
        <fullName evidence="2 8">GTPase Der</fullName>
    </recommendedName>
    <alternativeName>
        <fullName evidence="7 8">GTP-binding protein EngA</fullName>
    </alternativeName>
</protein>
<keyword evidence="3 8" id="KW-0690">Ribosome biogenesis</keyword>